<evidence type="ECO:0000256" key="3">
    <source>
        <dbReference type="ARBA" id="ARBA00004963"/>
    </source>
</evidence>
<organism evidence="11 12">
    <name type="scientific">Russula ochroleuca</name>
    <dbReference type="NCBI Taxonomy" id="152965"/>
    <lineage>
        <taxon>Eukaryota</taxon>
        <taxon>Fungi</taxon>
        <taxon>Dikarya</taxon>
        <taxon>Basidiomycota</taxon>
        <taxon>Agaricomycotina</taxon>
        <taxon>Agaricomycetes</taxon>
        <taxon>Russulales</taxon>
        <taxon>Russulaceae</taxon>
        <taxon>Russula</taxon>
    </lineage>
</organism>
<dbReference type="InterPro" id="IPR032282">
    <property type="entry name" value="HAGH_C"/>
</dbReference>
<gene>
    <name evidence="11" type="ORF">DFH94DRAFT_45358</name>
</gene>
<evidence type="ECO:0000256" key="5">
    <source>
        <dbReference type="ARBA" id="ARBA00011917"/>
    </source>
</evidence>
<keyword evidence="8" id="KW-0862">Zinc</keyword>
<dbReference type="InterPro" id="IPR035680">
    <property type="entry name" value="Clx_II_MBL"/>
</dbReference>
<dbReference type="InterPro" id="IPR017782">
    <property type="entry name" value="Hydroxyacylglutathione_Hdrlase"/>
</dbReference>
<proteinExistence type="inferred from homology"/>
<keyword evidence="12" id="KW-1185">Reference proteome</keyword>
<dbReference type="CDD" id="cd07723">
    <property type="entry name" value="hydroxyacylglutathione_hydrolase_MBL-fold"/>
    <property type="match status" value="1"/>
</dbReference>
<dbReference type="InterPro" id="IPR001279">
    <property type="entry name" value="Metallo-B-lactamas"/>
</dbReference>
<evidence type="ECO:0000256" key="2">
    <source>
        <dbReference type="ARBA" id="ARBA00001947"/>
    </source>
</evidence>
<evidence type="ECO:0000256" key="8">
    <source>
        <dbReference type="ARBA" id="ARBA00022833"/>
    </source>
</evidence>
<dbReference type="GO" id="GO:0004416">
    <property type="term" value="F:hydroxyacylglutathione hydrolase activity"/>
    <property type="evidence" value="ECO:0007669"/>
    <property type="project" value="UniProtKB-EC"/>
</dbReference>
<evidence type="ECO:0000313" key="11">
    <source>
        <dbReference type="EMBL" id="KAF8479196.1"/>
    </source>
</evidence>
<evidence type="ECO:0000313" key="12">
    <source>
        <dbReference type="Proteomes" id="UP000759537"/>
    </source>
</evidence>
<reference evidence="11" key="2">
    <citation type="journal article" date="2020" name="Nat. Commun.">
        <title>Large-scale genome sequencing of mycorrhizal fungi provides insights into the early evolution of symbiotic traits.</title>
        <authorList>
            <person name="Miyauchi S."/>
            <person name="Kiss E."/>
            <person name="Kuo A."/>
            <person name="Drula E."/>
            <person name="Kohler A."/>
            <person name="Sanchez-Garcia M."/>
            <person name="Morin E."/>
            <person name="Andreopoulos B."/>
            <person name="Barry K.W."/>
            <person name="Bonito G."/>
            <person name="Buee M."/>
            <person name="Carver A."/>
            <person name="Chen C."/>
            <person name="Cichocki N."/>
            <person name="Clum A."/>
            <person name="Culley D."/>
            <person name="Crous P.W."/>
            <person name="Fauchery L."/>
            <person name="Girlanda M."/>
            <person name="Hayes R.D."/>
            <person name="Keri Z."/>
            <person name="LaButti K."/>
            <person name="Lipzen A."/>
            <person name="Lombard V."/>
            <person name="Magnuson J."/>
            <person name="Maillard F."/>
            <person name="Murat C."/>
            <person name="Nolan M."/>
            <person name="Ohm R.A."/>
            <person name="Pangilinan J."/>
            <person name="Pereira M.F."/>
            <person name="Perotto S."/>
            <person name="Peter M."/>
            <person name="Pfister S."/>
            <person name="Riley R."/>
            <person name="Sitrit Y."/>
            <person name="Stielow J.B."/>
            <person name="Szollosi G."/>
            <person name="Zifcakova L."/>
            <person name="Stursova M."/>
            <person name="Spatafora J.W."/>
            <person name="Tedersoo L."/>
            <person name="Vaario L.M."/>
            <person name="Yamada A."/>
            <person name="Yan M."/>
            <person name="Wang P."/>
            <person name="Xu J."/>
            <person name="Bruns T."/>
            <person name="Baldrian P."/>
            <person name="Vilgalys R."/>
            <person name="Dunand C."/>
            <person name="Henrissat B."/>
            <person name="Grigoriev I.V."/>
            <person name="Hibbett D."/>
            <person name="Nagy L.G."/>
            <person name="Martin F.M."/>
        </authorList>
    </citation>
    <scope>NUCLEOTIDE SEQUENCE</scope>
    <source>
        <strain evidence="11">Prilba</strain>
    </source>
</reference>
<dbReference type="SUPFAM" id="SSF56281">
    <property type="entry name" value="Metallo-hydrolase/oxidoreductase"/>
    <property type="match status" value="1"/>
</dbReference>
<dbReference type="SMART" id="SM00849">
    <property type="entry name" value="Lactamase_B"/>
    <property type="match status" value="1"/>
</dbReference>
<dbReference type="OrthoDB" id="515692at2759"/>
<evidence type="ECO:0000256" key="1">
    <source>
        <dbReference type="ARBA" id="ARBA00001623"/>
    </source>
</evidence>
<dbReference type="Proteomes" id="UP000759537">
    <property type="component" value="Unassembled WGS sequence"/>
</dbReference>
<comment type="caution">
    <text evidence="11">The sequence shown here is derived from an EMBL/GenBank/DDBJ whole genome shotgun (WGS) entry which is preliminary data.</text>
</comment>
<keyword evidence="7" id="KW-0378">Hydrolase</keyword>
<dbReference type="GO" id="GO:0019243">
    <property type="term" value="P:methylglyoxal catabolic process to D-lactate via S-lactoyl-glutathione"/>
    <property type="evidence" value="ECO:0007669"/>
    <property type="project" value="InterPro"/>
</dbReference>
<dbReference type="HAMAP" id="MF_01374">
    <property type="entry name" value="Glyoxalase_2"/>
    <property type="match status" value="1"/>
</dbReference>
<dbReference type="Pfam" id="PF16123">
    <property type="entry name" value="HAGH_C"/>
    <property type="match status" value="1"/>
</dbReference>
<comment type="pathway">
    <text evidence="3">Secondary metabolite metabolism; methylglyoxal degradation; (R)-lactate from methylglyoxal: step 2/2.</text>
</comment>
<comment type="catalytic activity">
    <reaction evidence="1">
        <text>an S-(2-hydroxyacyl)glutathione + H2O = a 2-hydroxy carboxylate + glutathione + H(+)</text>
        <dbReference type="Rhea" id="RHEA:21864"/>
        <dbReference type="ChEBI" id="CHEBI:15377"/>
        <dbReference type="ChEBI" id="CHEBI:15378"/>
        <dbReference type="ChEBI" id="CHEBI:57925"/>
        <dbReference type="ChEBI" id="CHEBI:58896"/>
        <dbReference type="ChEBI" id="CHEBI:71261"/>
        <dbReference type="EC" id="3.1.2.6"/>
    </reaction>
</comment>
<evidence type="ECO:0000259" key="10">
    <source>
        <dbReference type="SMART" id="SM00849"/>
    </source>
</evidence>
<comment type="cofactor">
    <cofactor evidence="2">
        <name>Zn(2+)</name>
        <dbReference type="ChEBI" id="CHEBI:29105"/>
    </cofactor>
</comment>
<dbReference type="PANTHER" id="PTHR11935:SF94">
    <property type="entry name" value="TENZING NORGAY, ISOFORM C"/>
    <property type="match status" value="1"/>
</dbReference>
<name>A0A9P5T8C4_9AGAM</name>
<dbReference type="PANTHER" id="PTHR11935">
    <property type="entry name" value="BETA LACTAMASE DOMAIN"/>
    <property type="match status" value="1"/>
</dbReference>
<reference evidence="11" key="1">
    <citation type="submission" date="2019-10" db="EMBL/GenBank/DDBJ databases">
        <authorList>
            <consortium name="DOE Joint Genome Institute"/>
            <person name="Kuo A."/>
            <person name="Miyauchi S."/>
            <person name="Kiss E."/>
            <person name="Drula E."/>
            <person name="Kohler A."/>
            <person name="Sanchez-Garcia M."/>
            <person name="Andreopoulos B."/>
            <person name="Barry K.W."/>
            <person name="Bonito G."/>
            <person name="Buee M."/>
            <person name="Carver A."/>
            <person name="Chen C."/>
            <person name="Cichocki N."/>
            <person name="Clum A."/>
            <person name="Culley D."/>
            <person name="Crous P.W."/>
            <person name="Fauchery L."/>
            <person name="Girlanda M."/>
            <person name="Hayes R."/>
            <person name="Keri Z."/>
            <person name="LaButti K."/>
            <person name="Lipzen A."/>
            <person name="Lombard V."/>
            <person name="Magnuson J."/>
            <person name="Maillard F."/>
            <person name="Morin E."/>
            <person name="Murat C."/>
            <person name="Nolan M."/>
            <person name="Ohm R."/>
            <person name="Pangilinan J."/>
            <person name="Pereira M."/>
            <person name="Perotto S."/>
            <person name="Peter M."/>
            <person name="Riley R."/>
            <person name="Sitrit Y."/>
            <person name="Stielow B."/>
            <person name="Szollosi G."/>
            <person name="Zifcakova L."/>
            <person name="Stursova M."/>
            <person name="Spatafora J.W."/>
            <person name="Tedersoo L."/>
            <person name="Vaario L.-M."/>
            <person name="Yamada A."/>
            <person name="Yan M."/>
            <person name="Wang P."/>
            <person name="Xu J."/>
            <person name="Bruns T."/>
            <person name="Baldrian P."/>
            <person name="Vilgalys R."/>
            <person name="Henrissat B."/>
            <person name="Grigoriev I.V."/>
            <person name="Hibbett D."/>
            <person name="Nagy L.G."/>
            <person name="Martin F.M."/>
        </authorList>
    </citation>
    <scope>NUCLEOTIDE SEQUENCE</scope>
    <source>
        <strain evidence="11">Prilba</strain>
    </source>
</reference>
<dbReference type="Pfam" id="PF00753">
    <property type="entry name" value="Lactamase_B"/>
    <property type="match status" value="1"/>
</dbReference>
<dbReference type="GO" id="GO:0046872">
    <property type="term" value="F:metal ion binding"/>
    <property type="evidence" value="ECO:0007669"/>
    <property type="project" value="UniProtKB-KW"/>
</dbReference>
<accession>A0A9P5T8C4</accession>
<dbReference type="Gene3D" id="3.60.15.10">
    <property type="entry name" value="Ribonuclease Z/Hydroxyacylglutathione hydrolase-like"/>
    <property type="match status" value="1"/>
</dbReference>
<evidence type="ECO:0000256" key="6">
    <source>
        <dbReference type="ARBA" id="ARBA00022723"/>
    </source>
</evidence>
<protein>
    <recommendedName>
        <fullName evidence="5">hydroxyacylglutathione hydrolase</fullName>
        <ecNumber evidence="5">3.1.2.6</ecNumber>
    </recommendedName>
    <alternativeName>
        <fullName evidence="9">Glyoxalase II</fullName>
    </alternativeName>
</protein>
<evidence type="ECO:0000256" key="9">
    <source>
        <dbReference type="ARBA" id="ARBA00031044"/>
    </source>
</evidence>
<sequence>MLLTRRLLSSALPITTRRPFHSSALSKANMRVVPIPVRKDNYSYLIVDDTANEAAAVDPYTPSKVKEAADQLGVKVVAGITTHHHHDHSGGNEDFAQLFPGVPIYGGSHRSPALTQLVKGDDQFTIGNSLNVKCLATPCHTQDAICYYVTNTSPDASTSIGAVFTGDTLFIAGCGVFFEGTGAEMHAAFERLSALPDATVTYVGHEYTAGNLRFALSVDPENAALARLGELVAADPVTVGRTTIGDEKEWNVFWRLMSEPVRYVIILLLSLTLFHIENTCRLVCISPHILTCRAATKTGPDASPSEIMDKLRTLKNNFKG</sequence>
<dbReference type="EMBL" id="WHVB01000010">
    <property type="protein sequence ID" value="KAF8479196.1"/>
    <property type="molecule type" value="Genomic_DNA"/>
</dbReference>
<dbReference type="EC" id="3.1.2.6" evidence="5"/>
<comment type="similarity">
    <text evidence="4">Belongs to the metallo-beta-lactamase superfamily. Glyoxalase II family.</text>
</comment>
<evidence type="ECO:0000256" key="4">
    <source>
        <dbReference type="ARBA" id="ARBA00006759"/>
    </source>
</evidence>
<dbReference type="InterPro" id="IPR036866">
    <property type="entry name" value="RibonucZ/Hydroxyglut_hydro"/>
</dbReference>
<evidence type="ECO:0000256" key="7">
    <source>
        <dbReference type="ARBA" id="ARBA00022801"/>
    </source>
</evidence>
<feature type="domain" description="Metallo-beta-lactamase" evidence="10">
    <location>
        <begin position="40"/>
        <end position="205"/>
    </location>
</feature>
<dbReference type="AlphaFoldDB" id="A0A9P5T8C4"/>
<keyword evidence="6" id="KW-0479">Metal-binding</keyword>